<protein>
    <submittedName>
        <fullName evidence="2">Tryptophan synthase beta subunit-like PLP-dependent enzyme</fullName>
    </submittedName>
</protein>
<organism evidence="2 3">
    <name type="scientific">Ascoidea rubescens DSM 1968</name>
    <dbReference type="NCBI Taxonomy" id="1344418"/>
    <lineage>
        <taxon>Eukaryota</taxon>
        <taxon>Fungi</taxon>
        <taxon>Dikarya</taxon>
        <taxon>Ascomycota</taxon>
        <taxon>Saccharomycotina</taxon>
        <taxon>Saccharomycetes</taxon>
        <taxon>Ascoideaceae</taxon>
        <taxon>Ascoidea</taxon>
    </lineage>
</organism>
<dbReference type="SMART" id="SM00450">
    <property type="entry name" value="RHOD"/>
    <property type="match status" value="1"/>
</dbReference>
<dbReference type="RefSeq" id="XP_020045975.1">
    <property type="nucleotide sequence ID" value="XM_020190751.1"/>
</dbReference>
<gene>
    <name evidence="2" type="ORF">ASCRUDRAFT_37185</name>
</gene>
<accession>A0A1D2VD90</accession>
<dbReference type="Gene3D" id="3.40.50.1100">
    <property type="match status" value="2"/>
</dbReference>
<dbReference type="SUPFAM" id="SSF52821">
    <property type="entry name" value="Rhodanese/Cell cycle control phosphatase"/>
    <property type="match status" value="1"/>
</dbReference>
<dbReference type="InterPro" id="IPR050214">
    <property type="entry name" value="Cys_Synth/Cystath_Beta-Synth"/>
</dbReference>
<dbReference type="PANTHER" id="PTHR10314">
    <property type="entry name" value="CYSTATHIONINE BETA-SYNTHASE"/>
    <property type="match status" value="1"/>
</dbReference>
<dbReference type="InterPro" id="IPR001926">
    <property type="entry name" value="TrpB-like_PALP"/>
</dbReference>
<dbReference type="PROSITE" id="PS50206">
    <property type="entry name" value="RHODANESE_3"/>
    <property type="match status" value="1"/>
</dbReference>
<dbReference type="Pfam" id="PF00291">
    <property type="entry name" value="PALP"/>
    <property type="match status" value="1"/>
</dbReference>
<dbReference type="STRING" id="1344418.A0A1D2VD90"/>
<dbReference type="OrthoDB" id="10259545at2759"/>
<reference evidence="3" key="1">
    <citation type="submission" date="2016-05" db="EMBL/GenBank/DDBJ databases">
        <title>Comparative genomics of biotechnologically important yeasts.</title>
        <authorList>
            <consortium name="DOE Joint Genome Institute"/>
            <person name="Riley R."/>
            <person name="Haridas S."/>
            <person name="Wolfe K.H."/>
            <person name="Lopes M.R."/>
            <person name="Hittinger C.T."/>
            <person name="Goker M."/>
            <person name="Salamov A."/>
            <person name="Wisecaver J."/>
            <person name="Long T.M."/>
            <person name="Aerts A.L."/>
            <person name="Barry K."/>
            <person name="Choi C."/>
            <person name="Clum A."/>
            <person name="Coughlan A.Y."/>
            <person name="Deshpande S."/>
            <person name="Douglass A.P."/>
            <person name="Hanson S.J."/>
            <person name="Klenk H.-P."/>
            <person name="Labutti K."/>
            <person name="Lapidus A."/>
            <person name="Lindquist E."/>
            <person name="Lipzen A."/>
            <person name="Meier-Kolthoff J.P."/>
            <person name="Ohm R.A."/>
            <person name="Otillar R.P."/>
            <person name="Pangilinan J."/>
            <person name="Peng Y."/>
            <person name="Rokas A."/>
            <person name="Rosa C.A."/>
            <person name="Scheuner C."/>
            <person name="Sibirny A.A."/>
            <person name="Slot J.C."/>
            <person name="Stielow J.B."/>
            <person name="Sun H."/>
            <person name="Kurtzman C.P."/>
            <person name="Blackwell M."/>
            <person name="Grigoriev I.V."/>
            <person name="Jeffries T.W."/>
        </authorList>
    </citation>
    <scope>NUCLEOTIDE SEQUENCE [LARGE SCALE GENOMIC DNA]</scope>
    <source>
        <strain evidence="3">DSM 1968</strain>
    </source>
</reference>
<evidence type="ECO:0000259" key="1">
    <source>
        <dbReference type="PROSITE" id="PS50206"/>
    </source>
</evidence>
<dbReference type="CDD" id="cd00158">
    <property type="entry name" value="RHOD"/>
    <property type="match status" value="1"/>
</dbReference>
<sequence>MNVFHGDTSILDYFNPDNLPPTPLVEIPLHPFKDDNVRIFAKLMQCLPMANVKSLPAYNMLLHSNLNHNNQAIDLSKIDTLIENSSGNTVFSLSIIGKLLGINNTKAIVSNEISPAKLKQLQFFDVNCIINDEPICPNPNDLNSGINIAKKLSSKHENYLNLNQYENDLNPSAHYKWTAPQIVRQLESLNLDLNLFACGLGTSGSLVGTSTYLKSCYNKLNNSNKNETKDPLFKTIGVVRLPNNPVPGPRTLNLLDSIKFNWNESCDSIQQIGTKDSYKHSLELCRKGILVGPSSGFTYKGLLNYLNEIKGNGQLKELQNLLKQDNKTVNCVFICCDQPFVYIDEYFKYLGKENFPKIENEYLLQKKQNLPIEMINRINDILADKKINLKPIDAYKIIYNKHKKCVNDDIIIFDIRDNKNFKELHILNSINIDIDNGNTNNPLIDTNVLQTEYNSLKLILQEFMQNNDLQGKKIFNICYSGNSSVISTTILIDNGIENVYNISGGFIEWSKENLPRWKSDNCILLTNTK</sequence>
<dbReference type="InterPro" id="IPR036873">
    <property type="entry name" value="Rhodanese-like_dom_sf"/>
</dbReference>
<proteinExistence type="predicted"/>
<dbReference type="InParanoid" id="A0A1D2VD90"/>
<name>A0A1D2VD90_9ASCO</name>
<keyword evidence="3" id="KW-1185">Reference proteome</keyword>
<dbReference type="InterPro" id="IPR036052">
    <property type="entry name" value="TrpB-like_PALP_sf"/>
</dbReference>
<dbReference type="EMBL" id="KV454485">
    <property type="protein sequence ID" value="ODV59668.1"/>
    <property type="molecule type" value="Genomic_DNA"/>
</dbReference>
<dbReference type="SUPFAM" id="SSF53686">
    <property type="entry name" value="Tryptophan synthase beta subunit-like PLP-dependent enzymes"/>
    <property type="match status" value="1"/>
</dbReference>
<dbReference type="InterPro" id="IPR001763">
    <property type="entry name" value="Rhodanese-like_dom"/>
</dbReference>
<dbReference type="Pfam" id="PF00581">
    <property type="entry name" value="Rhodanese"/>
    <property type="match status" value="1"/>
</dbReference>
<evidence type="ECO:0000313" key="2">
    <source>
        <dbReference type="EMBL" id="ODV59668.1"/>
    </source>
</evidence>
<evidence type="ECO:0000313" key="3">
    <source>
        <dbReference type="Proteomes" id="UP000095038"/>
    </source>
</evidence>
<feature type="domain" description="Rhodanese" evidence="1">
    <location>
        <begin position="406"/>
        <end position="518"/>
    </location>
</feature>
<dbReference type="AlphaFoldDB" id="A0A1D2VD90"/>
<dbReference type="Gene3D" id="3.40.250.10">
    <property type="entry name" value="Rhodanese-like domain"/>
    <property type="match status" value="1"/>
</dbReference>
<dbReference type="Proteomes" id="UP000095038">
    <property type="component" value="Unassembled WGS sequence"/>
</dbReference>
<dbReference type="GeneID" id="30964387"/>